<dbReference type="Proteomes" id="UP000245207">
    <property type="component" value="Unassembled WGS sequence"/>
</dbReference>
<gene>
    <name evidence="1" type="ORF">CTI12_AA223820</name>
</gene>
<dbReference type="EMBL" id="PKPP01002129">
    <property type="protein sequence ID" value="PWA77415.1"/>
    <property type="molecule type" value="Genomic_DNA"/>
</dbReference>
<dbReference type="PANTHER" id="PTHR31029:SF4">
    <property type="entry name" value="CYCLIN-DEPENDENT KINASE-LIKE PROTEIN"/>
    <property type="match status" value="1"/>
</dbReference>
<organism evidence="1 2">
    <name type="scientific">Artemisia annua</name>
    <name type="common">Sweet wormwood</name>
    <dbReference type="NCBI Taxonomy" id="35608"/>
    <lineage>
        <taxon>Eukaryota</taxon>
        <taxon>Viridiplantae</taxon>
        <taxon>Streptophyta</taxon>
        <taxon>Embryophyta</taxon>
        <taxon>Tracheophyta</taxon>
        <taxon>Spermatophyta</taxon>
        <taxon>Magnoliopsida</taxon>
        <taxon>eudicotyledons</taxon>
        <taxon>Gunneridae</taxon>
        <taxon>Pentapetalae</taxon>
        <taxon>asterids</taxon>
        <taxon>campanulids</taxon>
        <taxon>Asterales</taxon>
        <taxon>Asteraceae</taxon>
        <taxon>Asteroideae</taxon>
        <taxon>Anthemideae</taxon>
        <taxon>Artemisiinae</taxon>
        <taxon>Artemisia</taxon>
    </lineage>
</organism>
<dbReference type="STRING" id="35608.A0A2U1NV69"/>
<protein>
    <submittedName>
        <fullName evidence="1">Uncharacterized protein</fullName>
    </submittedName>
</protein>
<dbReference type="PANTHER" id="PTHR31029">
    <property type="entry name" value="CYCLIN-DEPENDENT KINASE-LIKE PROTEIN"/>
    <property type="match status" value="1"/>
</dbReference>
<reference evidence="1 2" key="1">
    <citation type="journal article" date="2018" name="Mol. Plant">
        <title>The genome of Artemisia annua provides insight into the evolution of Asteraceae family and artemisinin biosynthesis.</title>
        <authorList>
            <person name="Shen Q."/>
            <person name="Zhang L."/>
            <person name="Liao Z."/>
            <person name="Wang S."/>
            <person name="Yan T."/>
            <person name="Shi P."/>
            <person name="Liu M."/>
            <person name="Fu X."/>
            <person name="Pan Q."/>
            <person name="Wang Y."/>
            <person name="Lv Z."/>
            <person name="Lu X."/>
            <person name="Zhang F."/>
            <person name="Jiang W."/>
            <person name="Ma Y."/>
            <person name="Chen M."/>
            <person name="Hao X."/>
            <person name="Li L."/>
            <person name="Tang Y."/>
            <person name="Lv G."/>
            <person name="Zhou Y."/>
            <person name="Sun X."/>
            <person name="Brodelius P.E."/>
            <person name="Rose J.K.C."/>
            <person name="Tang K."/>
        </authorList>
    </citation>
    <scope>NUCLEOTIDE SEQUENCE [LARGE SCALE GENOMIC DNA]</scope>
    <source>
        <strain evidence="2">cv. Huhao1</strain>
        <tissue evidence="1">Leaf</tissue>
    </source>
</reference>
<keyword evidence="2" id="KW-1185">Reference proteome</keyword>
<dbReference type="OrthoDB" id="785851at2759"/>
<accession>A0A2U1NV69</accession>
<dbReference type="AlphaFoldDB" id="A0A2U1NV69"/>
<evidence type="ECO:0000313" key="1">
    <source>
        <dbReference type="EMBL" id="PWA77415.1"/>
    </source>
</evidence>
<dbReference type="InterPro" id="IPR042316">
    <property type="entry name" value="IRKI-like"/>
</dbReference>
<proteinExistence type="predicted"/>
<comment type="caution">
    <text evidence="1">The sequence shown here is derived from an EMBL/GenBank/DDBJ whole genome shotgun (WGS) entry which is preliminary data.</text>
</comment>
<sequence>MRFDSIYMEDMGGDKAKKFTSPMVRVMVEPGFYIYGNVVKCKVICRYHSNNGFINVSPNKKNIHEVLREGIDKFARNKGFTDTTVVVEGIRRYLKSTLIDGDKKIVFNNHFEPELFDPEFSSEDFKVKADDN</sequence>
<name>A0A2U1NV69_ARTAN</name>
<evidence type="ECO:0000313" key="2">
    <source>
        <dbReference type="Proteomes" id="UP000245207"/>
    </source>
</evidence>